<dbReference type="SUPFAM" id="SSF53955">
    <property type="entry name" value="Lysozyme-like"/>
    <property type="match status" value="1"/>
</dbReference>
<keyword evidence="13" id="KW-0511">Multifunctional enzyme</keyword>
<evidence type="ECO:0000256" key="8">
    <source>
        <dbReference type="ARBA" id="ARBA00022679"/>
    </source>
</evidence>
<name>A0A6N4TKZ0_9FIRM</name>
<evidence type="ECO:0000256" key="11">
    <source>
        <dbReference type="ARBA" id="ARBA00022984"/>
    </source>
</evidence>
<dbReference type="KEGG" id="aarg:Aargi30884_23810"/>
<evidence type="ECO:0000259" key="18">
    <source>
        <dbReference type="Pfam" id="PF00905"/>
    </source>
</evidence>
<keyword evidence="12 17" id="KW-0472">Membrane</keyword>
<dbReference type="Gene3D" id="3.40.710.10">
    <property type="entry name" value="DD-peptidase/beta-lactamase superfamily"/>
    <property type="match status" value="1"/>
</dbReference>
<evidence type="ECO:0000256" key="9">
    <source>
        <dbReference type="ARBA" id="ARBA00022801"/>
    </source>
</evidence>
<keyword evidence="21" id="KW-1185">Reference proteome</keyword>
<keyword evidence="7" id="KW-0328">Glycosyltransferase</keyword>
<comment type="catalytic activity">
    <reaction evidence="15">
        <text>Preferential cleavage: (Ac)2-L-Lys-D-Ala-|-D-Ala. Also transpeptidation of peptidyl-alanyl moieties that are N-acyl substituents of D-alanine.</text>
        <dbReference type="EC" id="3.4.16.4"/>
    </reaction>
</comment>
<dbReference type="PANTHER" id="PTHR32282:SF11">
    <property type="entry name" value="PENICILLIN-BINDING PROTEIN 1B"/>
    <property type="match status" value="1"/>
</dbReference>
<keyword evidence="8" id="KW-0808">Transferase</keyword>
<evidence type="ECO:0000256" key="5">
    <source>
        <dbReference type="ARBA" id="ARBA00022645"/>
    </source>
</evidence>
<accession>A0A6N4TKZ0</accession>
<evidence type="ECO:0000256" key="7">
    <source>
        <dbReference type="ARBA" id="ARBA00022676"/>
    </source>
</evidence>
<keyword evidence="17" id="KW-1133">Transmembrane helix</keyword>
<dbReference type="GO" id="GO:0006508">
    <property type="term" value="P:proteolysis"/>
    <property type="evidence" value="ECO:0007669"/>
    <property type="project" value="UniProtKB-KW"/>
</dbReference>
<evidence type="ECO:0000313" key="21">
    <source>
        <dbReference type="Proteomes" id="UP000464754"/>
    </source>
</evidence>
<dbReference type="InterPro" id="IPR001460">
    <property type="entry name" value="PCN-bd_Tpept"/>
</dbReference>
<gene>
    <name evidence="20" type="primary">pbpG</name>
    <name evidence="20" type="ORF">Aargi30884_23810</name>
</gene>
<evidence type="ECO:0000256" key="17">
    <source>
        <dbReference type="SAM" id="Phobius"/>
    </source>
</evidence>
<evidence type="ECO:0000259" key="19">
    <source>
        <dbReference type="Pfam" id="PF00912"/>
    </source>
</evidence>
<dbReference type="GO" id="GO:0008658">
    <property type="term" value="F:penicillin binding"/>
    <property type="evidence" value="ECO:0007669"/>
    <property type="project" value="InterPro"/>
</dbReference>
<organism evidence="20 21">
    <name type="scientific">Amedibacterium intestinale</name>
    <dbReference type="NCBI Taxonomy" id="2583452"/>
    <lineage>
        <taxon>Bacteria</taxon>
        <taxon>Bacillati</taxon>
        <taxon>Bacillota</taxon>
        <taxon>Erysipelotrichia</taxon>
        <taxon>Erysipelotrichales</taxon>
        <taxon>Erysipelotrichaceae</taxon>
        <taxon>Amedibacterium</taxon>
    </lineage>
</organism>
<dbReference type="InterPro" id="IPR050396">
    <property type="entry name" value="Glycosyltr_51/Transpeptidase"/>
</dbReference>
<proteinExistence type="inferred from homology"/>
<dbReference type="GO" id="GO:0009252">
    <property type="term" value="P:peptidoglycan biosynthetic process"/>
    <property type="evidence" value="ECO:0007669"/>
    <property type="project" value="UniProtKB-KW"/>
</dbReference>
<dbReference type="GO" id="GO:0071555">
    <property type="term" value="P:cell wall organization"/>
    <property type="evidence" value="ECO:0007669"/>
    <property type="project" value="UniProtKB-KW"/>
</dbReference>
<evidence type="ECO:0000256" key="10">
    <source>
        <dbReference type="ARBA" id="ARBA00022960"/>
    </source>
</evidence>
<keyword evidence="11" id="KW-0573">Peptidoglycan synthesis</keyword>
<dbReference type="GO" id="GO:0009002">
    <property type="term" value="F:serine-type D-Ala-D-Ala carboxypeptidase activity"/>
    <property type="evidence" value="ECO:0007669"/>
    <property type="project" value="UniProtKB-EC"/>
</dbReference>
<protein>
    <submittedName>
        <fullName evidence="20">Penicillin-binding protein 2D</fullName>
    </submittedName>
</protein>
<dbReference type="EMBL" id="AP019695">
    <property type="protein sequence ID" value="BBK23478.1"/>
    <property type="molecule type" value="Genomic_DNA"/>
</dbReference>
<dbReference type="AlphaFoldDB" id="A0A6N4TKZ0"/>
<evidence type="ECO:0000313" key="20">
    <source>
        <dbReference type="EMBL" id="BBK23478.1"/>
    </source>
</evidence>
<dbReference type="Pfam" id="PF00912">
    <property type="entry name" value="Transgly"/>
    <property type="match status" value="1"/>
</dbReference>
<dbReference type="SUPFAM" id="SSF56601">
    <property type="entry name" value="beta-lactamase/transpeptidase-like"/>
    <property type="match status" value="1"/>
</dbReference>
<dbReference type="InterPro" id="IPR012338">
    <property type="entry name" value="Beta-lactam/transpept-like"/>
</dbReference>
<feature type="domain" description="Penicillin-binding protein transpeptidase" evidence="18">
    <location>
        <begin position="308"/>
        <end position="535"/>
    </location>
</feature>
<comment type="subcellular location">
    <subcellularLocation>
        <location evidence="1">Cell membrane</location>
    </subcellularLocation>
</comment>
<keyword evidence="6" id="KW-0645">Protease</keyword>
<dbReference type="Gene3D" id="1.10.3810.10">
    <property type="entry name" value="Biosynthetic peptidoglycan transglycosylase-like"/>
    <property type="match status" value="1"/>
</dbReference>
<evidence type="ECO:0000256" key="14">
    <source>
        <dbReference type="ARBA" id="ARBA00023316"/>
    </source>
</evidence>
<dbReference type="GO" id="GO:0005886">
    <property type="term" value="C:plasma membrane"/>
    <property type="evidence" value="ECO:0007669"/>
    <property type="project" value="UniProtKB-SubCell"/>
</dbReference>
<evidence type="ECO:0000256" key="15">
    <source>
        <dbReference type="ARBA" id="ARBA00034000"/>
    </source>
</evidence>
<dbReference type="PANTHER" id="PTHR32282">
    <property type="entry name" value="BINDING PROTEIN TRANSPEPTIDASE, PUTATIVE-RELATED"/>
    <property type="match status" value="1"/>
</dbReference>
<dbReference type="InterPro" id="IPR001264">
    <property type="entry name" value="Glyco_trans_51"/>
</dbReference>
<comment type="catalytic activity">
    <reaction evidence="16">
        <text>[GlcNAc-(1-&gt;4)-Mur2Ac(oyl-L-Ala-gamma-D-Glu-L-Lys-D-Ala-D-Ala)](n)-di-trans,octa-cis-undecaprenyl diphosphate + beta-D-GlcNAc-(1-&gt;4)-Mur2Ac(oyl-L-Ala-gamma-D-Glu-L-Lys-D-Ala-D-Ala)-di-trans,octa-cis-undecaprenyl diphosphate = [GlcNAc-(1-&gt;4)-Mur2Ac(oyl-L-Ala-gamma-D-Glu-L-Lys-D-Ala-D-Ala)](n+1)-di-trans,octa-cis-undecaprenyl diphosphate + di-trans,octa-cis-undecaprenyl diphosphate + H(+)</text>
        <dbReference type="Rhea" id="RHEA:23708"/>
        <dbReference type="Rhea" id="RHEA-COMP:9602"/>
        <dbReference type="Rhea" id="RHEA-COMP:9603"/>
        <dbReference type="ChEBI" id="CHEBI:15378"/>
        <dbReference type="ChEBI" id="CHEBI:58405"/>
        <dbReference type="ChEBI" id="CHEBI:60033"/>
        <dbReference type="ChEBI" id="CHEBI:78435"/>
        <dbReference type="EC" id="2.4.99.28"/>
    </reaction>
</comment>
<feature type="domain" description="Glycosyl transferase family 51" evidence="19">
    <location>
        <begin position="50"/>
        <end position="220"/>
    </location>
</feature>
<evidence type="ECO:0000256" key="12">
    <source>
        <dbReference type="ARBA" id="ARBA00023136"/>
    </source>
</evidence>
<keyword evidence="17" id="KW-0812">Transmembrane</keyword>
<dbReference type="Pfam" id="PF00905">
    <property type="entry name" value="Transpeptidase"/>
    <property type="match status" value="1"/>
</dbReference>
<evidence type="ECO:0000256" key="3">
    <source>
        <dbReference type="ARBA" id="ARBA00007739"/>
    </source>
</evidence>
<sequence length="620" mass="71195">MKKVRKIILWCFFFMLTFFLAVYAYAFFDRLSLEEERKNITIYDNDSSVIYESNFKKNLSWTPIEEIPDFLQDAFVAVEDKRFYYHPGFDPIRISKALITNLAHGEIVQGGSTITQQYAKNLFLTNEQTFSRKIEELLYAARLEMQYSKKDILEGYLNTIYFGHGIYGVASASEFFFGKDMKDLSIAQTAMLVGIPNGPSLYSPYVNEEHAKKRQDLILSVLEHNHLITTKQMQEAQAEELAYVDHSNDEDPSINQYYINAVLEELNKMDISLDQEIQIHTYYQEDVQRSLNNAIRKNMPKDSELETAAIITQPFSGGVMALSGGKDYTLSQYNRAIHSSRQVASTIKPLLYYDALQQGFTPSTQFLSQKTTFQLPNQEPYSPSNYGNLYANANISMINALSLSDNIYAVKTHLFLGEETLHNSLLKFGITQSQPTPSEALGTVSMNLMELSRIYMALASEGLYVQPSLIRSINTNEEVLYEHEKDIKPLLDRDDCLIISQMLTSTYDIKNKGYTFPSMYGYEPNIKMAIKSGTSDWDSLVMAYNPEYIFSIWCGFDDNRILEKKYYSSSKEIFKDTMNALYEKKEGPWYQPSNNIIEKKVDPVSGFPSSNGSVYWYRNK</sequence>
<comment type="similarity">
    <text evidence="2">In the C-terminal section; belongs to the transpeptidase family.</text>
</comment>
<dbReference type="GO" id="GO:0008360">
    <property type="term" value="P:regulation of cell shape"/>
    <property type="evidence" value="ECO:0007669"/>
    <property type="project" value="UniProtKB-KW"/>
</dbReference>
<dbReference type="Proteomes" id="UP000464754">
    <property type="component" value="Chromosome"/>
</dbReference>
<evidence type="ECO:0000256" key="2">
    <source>
        <dbReference type="ARBA" id="ARBA00007090"/>
    </source>
</evidence>
<evidence type="ECO:0000256" key="13">
    <source>
        <dbReference type="ARBA" id="ARBA00023268"/>
    </source>
</evidence>
<evidence type="ECO:0000256" key="16">
    <source>
        <dbReference type="ARBA" id="ARBA00049902"/>
    </source>
</evidence>
<evidence type="ECO:0000256" key="1">
    <source>
        <dbReference type="ARBA" id="ARBA00004236"/>
    </source>
</evidence>
<feature type="transmembrane region" description="Helical" evidence="17">
    <location>
        <begin position="7"/>
        <end position="28"/>
    </location>
</feature>
<keyword evidence="4" id="KW-1003">Cell membrane</keyword>
<reference evidence="21" key="1">
    <citation type="submission" date="2019-05" db="EMBL/GenBank/DDBJ databases">
        <title>Complete genome sequencing of Absiella argi strain JCM 30884.</title>
        <authorList>
            <person name="Sakamoto M."/>
            <person name="Murakami T."/>
            <person name="Mori H."/>
        </authorList>
    </citation>
    <scope>NUCLEOTIDE SEQUENCE [LARGE SCALE GENOMIC DNA]</scope>
    <source>
        <strain evidence="21">JCM 30884</strain>
    </source>
</reference>
<evidence type="ECO:0000256" key="6">
    <source>
        <dbReference type="ARBA" id="ARBA00022670"/>
    </source>
</evidence>
<comment type="similarity">
    <text evidence="3">In the N-terminal section; belongs to the glycosyltransferase 51 family.</text>
</comment>
<evidence type="ECO:0000256" key="4">
    <source>
        <dbReference type="ARBA" id="ARBA00022475"/>
    </source>
</evidence>
<dbReference type="FunFam" id="1.10.3810.10:FF:000001">
    <property type="entry name" value="Penicillin-binding protein 1A"/>
    <property type="match status" value="1"/>
</dbReference>
<keyword evidence="9" id="KW-0378">Hydrolase</keyword>
<keyword evidence="5" id="KW-0121">Carboxypeptidase</keyword>
<keyword evidence="14" id="KW-0961">Cell wall biogenesis/degradation</keyword>
<dbReference type="InterPro" id="IPR023346">
    <property type="entry name" value="Lysozyme-like_dom_sf"/>
</dbReference>
<keyword evidence="10" id="KW-0133">Cell shape</keyword>
<dbReference type="GO" id="GO:0008955">
    <property type="term" value="F:peptidoglycan glycosyltransferase activity"/>
    <property type="evidence" value="ECO:0007669"/>
    <property type="project" value="UniProtKB-EC"/>
</dbReference>
<dbReference type="InterPro" id="IPR036950">
    <property type="entry name" value="PBP_transglycosylase"/>
</dbReference>
<dbReference type="GO" id="GO:0030288">
    <property type="term" value="C:outer membrane-bounded periplasmic space"/>
    <property type="evidence" value="ECO:0007669"/>
    <property type="project" value="TreeGrafter"/>
</dbReference>